<evidence type="ECO:0000256" key="5">
    <source>
        <dbReference type="ARBA" id="ARBA00022692"/>
    </source>
</evidence>
<dbReference type="RefSeq" id="WP_090259777.1">
    <property type="nucleotide sequence ID" value="NZ_FOIR01000003.1"/>
</dbReference>
<dbReference type="InterPro" id="IPR003423">
    <property type="entry name" value="OMP_efflux"/>
</dbReference>
<evidence type="ECO:0000256" key="8">
    <source>
        <dbReference type="SAM" id="SignalP"/>
    </source>
</evidence>
<sequence length="441" mass="51259">MIKQKHIMLLALWALFWPSISKGQTETPLPQQLTLEQCVEFALKNNPTIKQSLIDEEIGEREIKSSLSGWFPQISTTFGLDDNIKLRTQAIDGNLIAFGQKYNSSLLLQVNQTLFNRDQLFASKSADNIRTGLTKNIEEVKISTAVNVSKAYYDILLTYEQLNILNENLSRLQKQYNDARNRYESGLVDKTDYQRASISLSNVMSNRNRVKNSLNSKFFYLKQLMGFPQEQEFTLDYNYDLMEQQVFADTTETLSVENRVEYQFLENQVDLLNIQTNYEKWSYIPTLSAYYNYNWLFFNNDFSSLYEQSYPTSAVGLSLSLPIFQGGKRTQNIHIAELKEERSQIDLINLRSQINTEYEGALADYKSNYFEWQIIRENMEMASEVYDIIKLQYDEGIKAYVDLIVAETELRTAQLNHYNAIYQLLVSKLDLEKALGNIEIN</sequence>
<evidence type="ECO:0000256" key="1">
    <source>
        <dbReference type="ARBA" id="ARBA00004442"/>
    </source>
</evidence>
<reference evidence="10" key="1">
    <citation type="submission" date="2016-10" db="EMBL/GenBank/DDBJ databases">
        <authorList>
            <person name="Varghese N."/>
            <person name="Submissions S."/>
        </authorList>
    </citation>
    <scope>NUCLEOTIDE SEQUENCE [LARGE SCALE GENOMIC DNA]</scope>
    <source>
        <strain evidence="10">CGMCC 1.12402</strain>
    </source>
</reference>
<evidence type="ECO:0000313" key="10">
    <source>
        <dbReference type="Proteomes" id="UP000199437"/>
    </source>
</evidence>
<comment type="subcellular location">
    <subcellularLocation>
        <location evidence="1">Cell outer membrane</location>
    </subcellularLocation>
</comment>
<evidence type="ECO:0000256" key="6">
    <source>
        <dbReference type="ARBA" id="ARBA00023136"/>
    </source>
</evidence>
<dbReference type="PANTHER" id="PTHR30026">
    <property type="entry name" value="OUTER MEMBRANE PROTEIN TOLC"/>
    <property type="match status" value="1"/>
</dbReference>
<protein>
    <submittedName>
        <fullName evidence="9">Outer membrane protein TolC</fullName>
    </submittedName>
</protein>
<organism evidence="9 10">
    <name type="scientific">Roseivirga pacifica</name>
    <dbReference type="NCBI Taxonomy" id="1267423"/>
    <lineage>
        <taxon>Bacteria</taxon>
        <taxon>Pseudomonadati</taxon>
        <taxon>Bacteroidota</taxon>
        <taxon>Cytophagia</taxon>
        <taxon>Cytophagales</taxon>
        <taxon>Roseivirgaceae</taxon>
        <taxon>Roseivirga</taxon>
    </lineage>
</organism>
<gene>
    <name evidence="9" type="ORF">SAMN05216290_3229</name>
</gene>
<evidence type="ECO:0000256" key="4">
    <source>
        <dbReference type="ARBA" id="ARBA00022452"/>
    </source>
</evidence>
<comment type="similarity">
    <text evidence="2">Belongs to the outer membrane factor (OMF) (TC 1.B.17) family.</text>
</comment>
<dbReference type="GO" id="GO:0009279">
    <property type="term" value="C:cell outer membrane"/>
    <property type="evidence" value="ECO:0007669"/>
    <property type="project" value="UniProtKB-SubCell"/>
</dbReference>
<dbReference type="Gene3D" id="1.20.1600.10">
    <property type="entry name" value="Outer membrane efflux proteins (OEP)"/>
    <property type="match status" value="1"/>
</dbReference>
<dbReference type="InterPro" id="IPR051906">
    <property type="entry name" value="TolC-like"/>
</dbReference>
<dbReference type="GO" id="GO:0015288">
    <property type="term" value="F:porin activity"/>
    <property type="evidence" value="ECO:0007669"/>
    <property type="project" value="TreeGrafter"/>
</dbReference>
<keyword evidence="3" id="KW-0813">Transport</keyword>
<accession>A0A1I0R859</accession>
<keyword evidence="7" id="KW-0998">Cell outer membrane</keyword>
<dbReference type="GO" id="GO:0015562">
    <property type="term" value="F:efflux transmembrane transporter activity"/>
    <property type="evidence" value="ECO:0007669"/>
    <property type="project" value="InterPro"/>
</dbReference>
<evidence type="ECO:0000313" key="9">
    <source>
        <dbReference type="EMBL" id="SEW36870.1"/>
    </source>
</evidence>
<dbReference type="Proteomes" id="UP000199437">
    <property type="component" value="Unassembled WGS sequence"/>
</dbReference>
<keyword evidence="6" id="KW-0472">Membrane</keyword>
<dbReference type="STRING" id="1267423.SAMN05216290_3229"/>
<feature type="chain" id="PRO_5011640749" evidence="8">
    <location>
        <begin position="24"/>
        <end position="441"/>
    </location>
</feature>
<dbReference type="SUPFAM" id="SSF56954">
    <property type="entry name" value="Outer membrane efflux proteins (OEP)"/>
    <property type="match status" value="1"/>
</dbReference>
<keyword evidence="4" id="KW-1134">Transmembrane beta strand</keyword>
<keyword evidence="5" id="KW-0812">Transmembrane</keyword>
<dbReference type="EMBL" id="FOIR01000003">
    <property type="protein sequence ID" value="SEW36870.1"/>
    <property type="molecule type" value="Genomic_DNA"/>
</dbReference>
<keyword evidence="10" id="KW-1185">Reference proteome</keyword>
<evidence type="ECO:0000256" key="2">
    <source>
        <dbReference type="ARBA" id="ARBA00007613"/>
    </source>
</evidence>
<evidence type="ECO:0000256" key="3">
    <source>
        <dbReference type="ARBA" id="ARBA00022448"/>
    </source>
</evidence>
<dbReference type="GeneID" id="99987907"/>
<feature type="signal peptide" evidence="8">
    <location>
        <begin position="1"/>
        <end position="23"/>
    </location>
</feature>
<dbReference type="PANTHER" id="PTHR30026:SF20">
    <property type="entry name" value="OUTER MEMBRANE PROTEIN TOLC"/>
    <property type="match status" value="1"/>
</dbReference>
<dbReference type="Pfam" id="PF02321">
    <property type="entry name" value="OEP"/>
    <property type="match status" value="2"/>
</dbReference>
<dbReference type="GO" id="GO:1990281">
    <property type="term" value="C:efflux pump complex"/>
    <property type="evidence" value="ECO:0007669"/>
    <property type="project" value="TreeGrafter"/>
</dbReference>
<keyword evidence="8" id="KW-0732">Signal</keyword>
<dbReference type="OrthoDB" id="367883at2"/>
<proteinExistence type="inferred from homology"/>
<evidence type="ECO:0000256" key="7">
    <source>
        <dbReference type="ARBA" id="ARBA00023237"/>
    </source>
</evidence>
<name>A0A1I0R859_9BACT</name>
<dbReference type="AlphaFoldDB" id="A0A1I0R859"/>